<feature type="chain" id="PRO_5022058814" description="Outer membrane protein beta-barrel domain-containing protein" evidence="1">
    <location>
        <begin position="25"/>
        <end position="362"/>
    </location>
</feature>
<keyword evidence="1" id="KW-0732">Signal</keyword>
<dbReference type="EMBL" id="FXSZ01000009">
    <property type="protein sequence ID" value="SMO76210.1"/>
    <property type="molecule type" value="Genomic_DNA"/>
</dbReference>
<organism evidence="2 3">
    <name type="scientific">Solitalea koreensis</name>
    <dbReference type="NCBI Taxonomy" id="543615"/>
    <lineage>
        <taxon>Bacteria</taxon>
        <taxon>Pseudomonadati</taxon>
        <taxon>Bacteroidota</taxon>
        <taxon>Sphingobacteriia</taxon>
        <taxon>Sphingobacteriales</taxon>
        <taxon>Sphingobacteriaceae</taxon>
        <taxon>Solitalea</taxon>
    </lineage>
</organism>
<dbReference type="RefSeq" id="WP_142604435.1">
    <property type="nucleotide sequence ID" value="NZ_FXSZ01000009.1"/>
</dbReference>
<dbReference type="AlphaFoldDB" id="A0A521DZC5"/>
<gene>
    <name evidence="2" type="ORF">SAMN06265350_10930</name>
</gene>
<evidence type="ECO:0000313" key="2">
    <source>
        <dbReference type="EMBL" id="SMO76210.1"/>
    </source>
</evidence>
<keyword evidence="3" id="KW-1185">Reference proteome</keyword>
<dbReference type="Proteomes" id="UP000315971">
    <property type="component" value="Unassembled WGS sequence"/>
</dbReference>
<feature type="signal peptide" evidence="1">
    <location>
        <begin position="1"/>
        <end position="24"/>
    </location>
</feature>
<sequence>MKKNYTKILFSLLIVCGSFGVSQAQQEIVNIVKAQDDASKLAQAYLSPFFKGFGIGLNNGWFQTAKTHGLFRFDITVNPSFGYVPSNDRAFDVNKLGLTFNNIKLADNTKSISPTFAGNSEDGPKMFITDDNGKELQSFNLPQGIGFHYVPTPMAQVTVGLIKGTDVSLRLIPKVNLGSDAGTVDMFGLALKHNIKQWIPGIKMLPFDMSVMAGFTNLNYSLPFNLTPDAGSQPKSEAFDAATANQHLQVKMHGFTANALISKKISVLTVYGGLGYESTKSDVGLYGKYPVTTSATFVGPVPTQAYYEIVNNPVVFSNHDIDGVKATAGFRLKLAFFTLHADGTLSKYPTVNTGIGFNFDWK</sequence>
<evidence type="ECO:0008006" key="4">
    <source>
        <dbReference type="Google" id="ProtNLM"/>
    </source>
</evidence>
<protein>
    <recommendedName>
        <fullName evidence="4">Outer membrane protein beta-barrel domain-containing protein</fullName>
    </recommendedName>
</protein>
<proteinExistence type="predicted"/>
<accession>A0A521DZC5</accession>
<evidence type="ECO:0000313" key="3">
    <source>
        <dbReference type="Proteomes" id="UP000315971"/>
    </source>
</evidence>
<evidence type="ECO:0000256" key="1">
    <source>
        <dbReference type="SAM" id="SignalP"/>
    </source>
</evidence>
<reference evidence="2 3" key="1">
    <citation type="submission" date="2017-05" db="EMBL/GenBank/DDBJ databases">
        <authorList>
            <person name="Varghese N."/>
            <person name="Submissions S."/>
        </authorList>
    </citation>
    <scope>NUCLEOTIDE SEQUENCE [LARGE SCALE GENOMIC DNA]</scope>
    <source>
        <strain evidence="2 3">DSM 21342</strain>
    </source>
</reference>
<dbReference type="OrthoDB" id="9775382at2"/>
<dbReference type="InterPro" id="IPR046495">
    <property type="entry name" value="DUF6588"/>
</dbReference>
<name>A0A521DZC5_9SPHI</name>
<dbReference type="Pfam" id="PF20230">
    <property type="entry name" value="DUF6588"/>
    <property type="match status" value="1"/>
</dbReference>